<keyword evidence="2" id="KW-1185">Reference proteome</keyword>
<dbReference type="Proteomes" id="UP000184038">
    <property type="component" value="Unassembled WGS sequence"/>
</dbReference>
<dbReference type="RefSeq" id="WP_073291609.1">
    <property type="nucleotide sequence ID" value="NZ_FRCP01000028.1"/>
</dbReference>
<evidence type="ECO:0000313" key="1">
    <source>
        <dbReference type="EMBL" id="SHN02695.1"/>
    </source>
</evidence>
<dbReference type="EMBL" id="FRCP01000028">
    <property type="protein sequence ID" value="SHN02695.1"/>
    <property type="molecule type" value="Genomic_DNA"/>
</dbReference>
<proteinExistence type="predicted"/>
<evidence type="ECO:0000313" key="2">
    <source>
        <dbReference type="Proteomes" id="UP000184038"/>
    </source>
</evidence>
<organism evidence="1 2">
    <name type="scientific">Anaerosporobacter mobilis DSM 15930</name>
    <dbReference type="NCBI Taxonomy" id="1120996"/>
    <lineage>
        <taxon>Bacteria</taxon>
        <taxon>Bacillati</taxon>
        <taxon>Bacillota</taxon>
        <taxon>Clostridia</taxon>
        <taxon>Lachnospirales</taxon>
        <taxon>Lachnospiraceae</taxon>
        <taxon>Anaerosporobacter</taxon>
    </lineage>
</organism>
<dbReference type="AlphaFoldDB" id="A0A1M7NHI7"/>
<sequence>MQKSKAYEELLCQINATGADKLSGYSINILNSINNNERAEVEKVIWNTFIYKKDMDIAVLLPKLQLYDGIQALKNTVSECKIPSYTSMLLCSLIYDNTKENEYLKLMEKNIVQSKFDYTYISILAECHPCEEVYELLVTIYEKPLDRIACGSVIDGILYNKGFIKDIDDIEEVSSKKELRIILKNAQKDEKIDMIKKLENGEFDNYKNYN</sequence>
<dbReference type="STRING" id="1120996.SAMN02746066_04470"/>
<dbReference type="OrthoDB" id="2046421at2"/>
<reference evidence="1 2" key="1">
    <citation type="submission" date="2016-11" db="EMBL/GenBank/DDBJ databases">
        <authorList>
            <person name="Jaros S."/>
            <person name="Januszkiewicz K."/>
            <person name="Wedrychowicz H."/>
        </authorList>
    </citation>
    <scope>NUCLEOTIDE SEQUENCE [LARGE SCALE GENOMIC DNA]</scope>
    <source>
        <strain evidence="1 2">DSM 15930</strain>
    </source>
</reference>
<accession>A0A1M7NHI7</accession>
<gene>
    <name evidence="1" type="ORF">SAMN02746066_04470</name>
</gene>
<name>A0A1M7NHI7_9FIRM</name>
<evidence type="ECO:0008006" key="3">
    <source>
        <dbReference type="Google" id="ProtNLM"/>
    </source>
</evidence>
<protein>
    <recommendedName>
        <fullName evidence="3">HEAT repeat-containing protein</fullName>
    </recommendedName>
</protein>